<reference evidence="1" key="1">
    <citation type="submission" date="2017-05" db="EMBL/GenBank/DDBJ databases">
        <authorList>
            <person name="Imhoff J.F."/>
            <person name="Rahn T."/>
            <person name="Kuenzel S."/>
            <person name="Neulinger S.C."/>
        </authorList>
    </citation>
    <scope>NUCLEOTIDE SEQUENCE</scope>
    <source>
        <strain evidence="1">DSM 4395</strain>
    </source>
</reference>
<evidence type="ECO:0000313" key="1">
    <source>
        <dbReference type="EMBL" id="MBK5931897.1"/>
    </source>
</evidence>
<dbReference type="Proteomes" id="UP001296967">
    <property type="component" value="Unassembled WGS sequence"/>
</dbReference>
<evidence type="ECO:0000313" key="2">
    <source>
        <dbReference type="Proteomes" id="UP001296967"/>
    </source>
</evidence>
<proteinExistence type="predicted"/>
<reference evidence="1" key="2">
    <citation type="journal article" date="2020" name="Microorganisms">
        <title>Osmotic Adaptation and Compatible Solute Biosynthesis of Phototrophic Bacteria as Revealed from Genome Analyses.</title>
        <authorList>
            <person name="Imhoff J.F."/>
            <person name="Rahn T."/>
            <person name="Kunzel S."/>
            <person name="Keller A."/>
            <person name="Neulinger S.C."/>
        </authorList>
    </citation>
    <scope>NUCLEOTIDE SEQUENCE</scope>
    <source>
        <strain evidence="1">DSM 4395</strain>
    </source>
</reference>
<dbReference type="InterPro" id="IPR032568">
    <property type="entry name" value="DUF4926"/>
</dbReference>
<name>A0AAJ0UKI1_HALSE</name>
<dbReference type="Pfam" id="PF16277">
    <property type="entry name" value="DUF4926"/>
    <property type="match status" value="1"/>
</dbReference>
<comment type="caution">
    <text evidence="1">The sequence shown here is derived from an EMBL/GenBank/DDBJ whole genome shotgun (WGS) entry which is preliminary data.</text>
</comment>
<protein>
    <submittedName>
        <fullName evidence="1">DUF4926 domain-containing protein</fullName>
    </submittedName>
</protein>
<gene>
    <name evidence="1" type="ORF">CCR82_15505</name>
</gene>
<sequence length="75" mass="7744">MIKELDTVVLTTDLADHGLTTGDVGTVVLVHGNGQGFEVEFMTLEGATLTVASLGAADVRTVDHNEIAHARAVAA</sequence>
<dbReference type="EMBL" id="NHSF01000072">
    <property type="protein sequence ID" value="MBK5931897.1"/>
    <property type="molecule type" value="Genomic_DNA"/>
</dbReference>
<keyword evidence="2" id="KW-1185">Reference proteome</keyword>
<dbReference type="RefSeq" id="WP_201246735.1">
    <property type="nucleotide sequence ID" value="NZ_NHSF01000072.1"/>
</dbReference>
<accession>A0AAJ0UKI1</accession>
<dbReference type="AlphaFoldDB" id="A0AAJ0UKI1"/>
<organism evidence="1 2">
    <name type="scientific">Halochromatium salexigens</name>
    <name type="common">Chromatium salexigens</name>
    <dbReference type="NCBI Taxonomy" id="49447"/>
    <lineage>
        <taxon>Bacteria</taxon>
        <taxon>Pseudomonadati</taxon>
        <taxon>Pseudomonadota</taxon>
        <taxon>Gammaproteobacteria</taxon>
        <taxon>Chromatiales</taxon>
        <taxon>Chromatiaceae</taxon>
        <taxon>Halochromatium</taxon>
    </lineage>
</organism>